<evidence type="ECO:0000313" key="3">
    <source>
        <dbReference type="Proteomes" id="UP000613066"/>
    </source>
</evidence>
<evidence type="ECO:0000313" key="2">
    <source>
        <dbReference type="EMBL" id="NXC42042.1"/>
    </source>
</evidence>
<comment type="caution">
    <text evidence="2">The sequence shown here is derived from an EMBL/GenBank/DDBJ whole genome shotgun (WGS) entry which is preliminary data.</text>
</comment>
<keyword evidence="3" id="KW-1185">Reference proteome</keyword>
<sequence>FDPPSPCASPQDLATGVTLAHVLHSIDPSWFNETWLGCIQDD</sequence>
<dbReference type="GO" id="GO:0030705">
    <property type="term" value="P:cytoskeleton-dependent intracellular transport"/>
    <property type="evidence" value="ECO:0007669"/>
    <property type="project" value="InterPro"/>
</dbReference>
<accession>A0A851NUY9</accession>
<feature type="domain" description="HOOK N-terminal" evidence="1">
    <location>
        <begin position="1"/>
        <end position="42"/>
    </location>
</feature>
<dbReference type="OrthoDB" id="49395at2759"/>
<feature type="non-terminal residue" evidence="2">
    <location>
        <position position="1"/>
    </location>
</feature>
<dbReference type="InterPro" id="IPR043936">
    <property type="entry name" value="HOOK_N"/>
</dbReference>
<evidence type="ECO:0000259" key="1">
    <source>
        <dbReference type="Pfam" id="PF19047"/>
    </source>
</evidence>
<dbReference type="SUPFAM" id="SSF116907">
    <property type="entry name" value="Hook domain"/>
    <property type="match status" value="1"/>
</dbReference>
<dbReference type="Pfam" id="PF19047">
    <property type="entry name" value="HOOK_N"/>
    <property type="match status" value="1"/>
</dbReference>
<gene>
    <name evidence="2" type="primary">Hook2_0</name>
    <name evidence="2" type="ORF">PENPIL_R15846</name>
</gene>
<dbReference type="Proteomes" id="UP000613066">
    <property type="component" value="Unassembled WGS sequence"/>
</dbReference>
<feature type="non-terminal residue" evidence="2">
    <location>
        <position position="42"/>
    </location>
</feature>
<dbReference type="Gene3D" id="1.10.418.10">
    <property type="entry name" value="Calponin-like domain"/>
    <property type="match status" value="1"/>
</dbReference>
<dbReference type="EMBL" id="WBMW01002024">
    <property type="protein sequence ID" value="NXC42042.1"/>
    <property type="molecule type" value="Genomic_DNA"/>
</dbReference>
<reference evidence="2" key="1">
    <citation type="submission" date="2019-09" db="EMBL/GenBank/DDBJ databases">
        <title>Bird 10,000 Genomes (B10K) Project - Family phase.</title>
        <authorList>
            <person name="Zhang G."/>
        </authorList>
    </citation>
    <scope>NUCLEOTIDE SEQUENCE</scope>
    <source>
        <strain evidence="2">B10K-DU-001-08</strain>
        <tissue evidence="2">Muscle</tissue>
    </source>
</reference>
<dbReference type="InterPro" id="IPR036872">
    <property type="entry name" value="CH_dom_sf"/>
</dbReference>
<organism evidence="2 3">
    <name type="scientific">Penelope pileata</name>
    <dbReference type="NCBI Taxonomy" id="1118817"/>
    <lineage>
        <taxon>Eukaryota</taxon>
        <taxon>Metazoa</taxon>
        <taxon>Chordata</taxon>
        <taxon>Craniata</taxon>
        <taxon>Vertebrata</taxon>
        <taxon>Euteleostomi</taxon>
        <taxon>Archelosauria</taxon>
        <taxon>Archosauria</taxon>
        <taxon>Dinosauria</taxon>
        <taxon>Saurischia</taxon>
        <taxon>Theropoda</taxon>
        <taxon>Coelurosauria</taxon>
        <taxon>Aves</taxon>
        <taxon>Neognathae</taxon>
        <taxon>Galloanserae</taxon>
        <taxon>Galliformes</taxon>
        <taxon>Cracidae</taxon>
        <taxon>Penelope</taxon>
    </lineage>
</organism>
<name>A0A851NUY9_9GALL</name>
<dbReference type="AlphaFoldDB" id="A0A851NUY9"/>
<proteinExistence type="predicted"/>
<protein>
    <submittedName>
        <fullName evidence="2">HOOK2 protein</fullName>
    </submittedName>
</protein>